<evidence type="ECO:0000313" key="11">
    <source>
        <dbReference type="Proteomes" id="UP001596207"/>
    </source>
</evidence>
<evidence type="ECO:0000256" key="1">
    <source>
        <dbReference type="ARBA" id="ARBA00022450"/>
    </source>
</evidence>
<evidence type="ECO:0000256" key="6">
    <source>
        <dbReference type="SAM" id="MobiDB-lite"/>
    </source>
</evidence>
<dbReference type="InterPro" id="IPR001227">
    <property type="entry name" value="Ac_transferase_dom_sf"/>
</dbReference>
<dbReference type="SMART" id="SM00827">
    <property type="entry name" value="PKS_AT"/>
    <property type="match status" value="1"/>
</dbReference>
<feature type="domain" description="PKS/mFAS DH" evidence="9">
    <location>
        <begin position="1162"/>
        <end position="1434"/>
    </location>
</feature>
<dbReference type="Proteomes" id="UP001596207">
    <property type="component" value="Unassembled WGS sequence"/>
</dbReference>
<feature type="region of interest" description="C-terminal hotdog fold" evidence="5">
    <location>
        <begin position="1297"/>
        <end position="1434"/>
    </location>
</feature>
<dbReference type="SMART" id="SM01294">
    <property type="entry name" value="PKS_PP_betabranch"/>
    <property type="match status" value="1"/>
</dbReference>
<dbReference type="SUPFAM" id="SSF55048">
    <property type="entry name" value="Probable ACP-binding domain of malonyl-CoA ACP transacylase"/>
    <property type="match status" value="1"/>
</dbReference>
<protein>
    <submittedName>
        <fullName evidence="10">Beta-ketoacyl synthase N-terminal-like domain-containing protein</fullName>
    </submittedName>
</protein>
<feature type="region of interest" description="Disordered" evidence="6">
    <location>
        <begin position="1498"/>
        <end position="1529"/>
    </location>
</feature>
<evidence type="ECO:0000256" key="3">
    <source>
        <dbReference type="ARBA" id="ARBA00022679"/>
    </source>
</evidence>
<feature type="compositionally biased region" description="Low complexity" evidence="6">
    <location>
        <begin position="1591"/>
        <end position="1610"/>
    </location>
</feature>
<dbReference type="InterPro" id="IPR020807">
    <property type="entry name" value="PKS_DH"/>
</dbReference>
<dbReference type="InterPro" id="IPR013968">
    <property type="entry name" value="PKS_KR"/>
</dbReference>
<dbReference type="Gene3D" id="3.40.366.10">
    <property type="entry name" value="Malonyl-Coenzyme A Acyl Carrier Protein, domain 2"/>
    <property type="match status" value="1"/>
</dbReference>
<sequence length="1690" mass="172802">AWALHEATAGLDLSAFVVFSSIAATLGSPGQGNYAAANAFLDALAQHRRAQGLPATSIGWGMWATTSAMTAHLDRDDAQRLRRLGMAGLTAAEGAALLDAATARALPAIAAARLRITGDAGQVPPILRLLARAGGRRQAGGATGGTGTSWSDRLAGLAPDEARRLLVELVCGQAAAVLGHASAQAVAGGRAFKELGFDSLTSVELRNRLASATGLRLTATLVFDYPTPERLAEHLHERLGETPGAAPVAARAAGPAGTDEPIAIVGMSCRFPGGVSSPEQLWDLVASGGDAIGGFPGDRGWDLDALYDPDADRAGTSTTRQGGFLYEAAEFDPGFFGISPREALAMDPQQRLLLETSWEAFEHAGIDPATGHGTVTGVFIGAASSGYAATGSDGLEGLEGHLLTGTAGSVASGRVAYTFGFEGPAVTVDTACSSSLVALHLAAQALRSGECDMALAGGVALMAQPGMFSEFSRQGGLAPDGRCKAFAAAADGTGWGEGVGILLVERLSDARRRGHRVLAVVRGSAVNSDGASNGLTAPNGPSQQRVIRQALANARLTPTDVDAVEAHGTGTTLGDPIEAQALLATYGQGRETPLLLGSIKSNIGHTQAAAGVAGVIKMVMAMRHGVVPPTLHVDAPSEHIDWTSGAVTLTTTAAPWPAVDRPRRAAVSSFGISGTNAHAIIEQAPAGTPAPRPEHPTVPSPGLVAADAAPLLVSARSARALRDQAARLRTHLADGPALDLVDLAYSLATGRAHHPYRQVTVAADRESALAGLAAIAEADHHAGIPDGTPKVVFVFPGQGSQWAGMALDLLESSPVFRDRMDQCAAELSRLVDWNPEDVLRGAPDAPPMDRVDVVQPLLFSVMVSLAEVWKSCGVRPDAVIGHSQGEIAAACAAGALTLPDAMRLVVARSRGLLAISGLGGMVSVPLSAADTEQLIAPWAGALSVAAVNGAAVTVVSGDAGPVDELLATCAERDIRARRIAVDYASHCGHVEAVREDLAAALGTIKAHPTEVAFHSTVTGEPIDTVELDADYWYRNLREPVRLAPVVDALIAAGYRTFVEVSPHPVLKVVVQDALDRAADGQPGGVVVGSLRRDEHGPRQLLAALGGLHTAGVPVDWAAVLAGSGASRVDLPTYAFQRERFWPEAGTWHAGDVSGAGLAAPGHPLLGAAVRLAGDDEVVLTGRLSVSTHPWLADHVVSGAVVVPGAALVELVVRAGDEVGASRVRELTIAAPLTLPAAEAVRVQVRVGSVDGSGAREVTVHAQPDGDGDAEWVRHADGVLEPAVAEEPTVGVWPPVGVSEVDLSGWYDALVGHGLAYGPVFQGLRRVWAGDGDVYAEVALPDDVAESAGRFGLHPALLDAALHPIGLLLAEEASGPRVPFAFAGVQVHAAGASVLRVRLSRAGSGVRLVAVDESGAPVVSVDSLVLRELTGVAAPSAADRSVFELTWHAEDVAPAADVSGAVALGEVALPGDVPAYPDVAALAAAVEAGRPAPSIVLLPAGPSATGEAGSAPDRTPGSTPDQAPGGDLPGLVRATTSNVLVAVQAWLASAALADTKLVVTTRDAVAALSGDRATDLAGAAVWGLCCVRRSRSTPTASCSPTSTARWTPTRWRCSRRWPPTPPPPAGSSPSGAAPSSRPGSPAPPATPSPRRATCGTWPPSPRARSTASTCCPAPPSPSPWARFASPCARPG</sequence>
<dbReference type="Pfam" id="PF21089">
    <property type="entry name" value="PKS_DH_N"/>
    <property type="match status" value="1"/>
</dbReference>
<dbReference type="Gene3D" id="3.10.129.110">
    <property type="entry name" value="Polyketide synthase dehydratase"/>
    <property type="match status" value="1"/>
</dbReference>
<dbReference type="InterPro" id="IPR032821">
    <property type="entry name" value="PKS_assoc"/>
</dbReference>
<keyword evidence="3" id="KW-0808">Transferase</keyword>
<feature type="active site" description="Proton donor; for dehydratase activity" evidence="5">
    <location>
        <position position="1358"/>
    </location>
</feature>
<dbReference type="Pfam" id="PF02801">
    <property type="entry name" value="Ketoacyl-synt_C"/>
    <property type="match status" value="1"/>
</dbReference>
<dbReference type="PROSITE" id="PS00606">
    <property type="entry name" value="KS3_1"/>
    <property type="match status" value="1"/>
</dbReference>
<dbReference type="PROSITE" id="PS50075">
    <property type="entry name" value="CARRIER"/>
    <property type="match status" value="1"/>
</dbReference>
<dbReference type="InterPro" id="IPR049551">
    <property type="entry name" value="PKS_DH_C"/>
</dbReference>
<dbReference type="SUPFAM" id="SSF51735">
    <property type="entry name" value="NAD(P)-binding Rossmann-fold domains"/>
    <property type="match status" value="2"/>
</dbReference>
<feature type="domain" description="Ketosynthase family 3 (KS3)" evidence="8">
    <location>
        <begin position="259"/>
        <end position="683"/>
    </location>
</feature>
<evidence type="ECO:0000313" key="10">
    <source>
        <dbReference type="EMBL" id="MFC5945365.1"/>
    </source>
</evidence>
<dbReference type="Gene3D" id="3.40.50.720">
    <property type="entry name" value="NAD(P)-binding Rossmann-like Domain"/>
    <property type="match status" value="1"/>
</dbReference>
<comment type="caution">
    <text evidence="10">The sequence shown here is derived from an EMBL/GenBank/DDBJ whole genome shotgun (WGS) entry which is preliminary data.</text>
</comment>
<dbReference type="InterPro" id="IPR016039">
    <property type="entry name" value="Thiolase-like"/>
</dbReference>
<evidence type="ECO:0000259" key="8">
    <source>
        <dbReference type="PROSITE" id="PS52004"/>
    </source>
</evidence>
<dbReference type="InterPro" id="IPR049552">
    <property type="entry name" value="PKS_DH_N"/>
</dbReference>
<dbReference type="PROSITE" id="PS00012">
    <property type="entry name" value="PHOSPHOPANTETHEINE"/>
    <property type="match status" value="1"/>
</dbReference>
<dbReference type="Gene3D" id="1.10.1200.10">
    <property type="entry name" value="ACP-like"/>
    <property type="match status" value="1"/>
</dbReference>
<keyword evidence="1" id="KW-0596">Phosphopantetheine</keyword>
<dbReference type="Pfam" id="PF00550">
    <property type="entry name" value="PP-binding"/>
    <property type="match status" value="1"/>
</dbReference>
<dbReference type="EMBL" id="JBHSQQ010000300">
    <property type="protein sequence ID" value="MFC5945365.1"/>
    <property type="molecule type" value="Genomic_DNA"/>
</dbReference>
<dbReference type="InterPro" id="IPR042104">
    <property type="entry name" value="PKS_dehydratase_sf"/>
</dbReference>
<dbReference type="SUPFAM" id="SSF52151">
    <property type="entry name" value="FabD/lysophospholipase-like"/>
    <property type="match status" value="1"/>
</dbReference>
<feature type="compositionally biased region" description="Low complexity" evidence="6">
    <location>
        <begin position="1626"/>
        <end position="1638"/>
    </location>
</feature>
<evidence type="ECO:0000256" key="4">
    <source>
        <dbReference type="ARBA" id="ARBA00023315"/>
    </source>
</evidence>
<dbReference type="RefSeq" id="WP_377538115.1">
    <property type="nucleotide sequence ID" value="NZ_JBHSQQ010000300.1"/>
</dbReference>
<accession>A0ABW1HWQ5</accession>
<feature type="domain" description="Carrier" evidence="7">
    <location>
        <begin position="164"/>
        <end position="239"/>
    </location>
</feature>
<dbReference type="InterPro" id="IPR006162">
    <property type="entry name" value="Ppantetheine_attach_site"/>
</dbReference>
<dbReference type="PANTHER" id="PTHR43775">
    <property type="entry name" value="FATTY ACID SYNTHASE"/>
    <property type="match status" value="1"/>
</dbReference>
<dbReference type="PANTHER" id="PTHR43775:SF51">
    <property type="entry name" value="INACTIVE PHENOLPHTHIOCEROL SYNTHESIS POLYKETIDE SYNTHASE TYPE I PKS1-RELATED"/>
    <property type="match status" value="1"/>
</dbReference>
<dbReference type="InterPro" id="IPR049900">
    <property type="entry name" value="PKS_mFAS_DH"/>
</dbReference>
<dbReference type="InterPro" id="IPR018201">
    <property type="entry name" value="Ketoacyl_synth_AS"/>
</dbReference>
<reference evidence="11" key="1">
    <citation type="journal article" date="2019" name="Int. J. Syst. Evol. Microbiol.">
        <title>The Global Catalogue of Microorganisms (GCM) 10K type strain sequencing project: providing services to taxonomists for standard genome sequencing and annotation.</title>
        <authorList>
            <consortium name="The Broad Institute Genomics Platform"/>
            <consortium name="The Broad Institute Genome Sequencing Center for Infectious Disease"/>
            <person name="Wu L."/>
            <person name="Ma J."/>
        </authorList>
    </citation>
    <scope>NUCLEOTIDE SEQUENCE [LARGE SCALE GENOMIC DNA]</scope>
    <source>
        <strain evidence="11">CGMCC 4.7173</strain>
    </source>
</reference>
<dbReference type="Pfam" id="PF08659">
    <property type="entry name" value="KR"/>
    <property type="match status" value="1"/>
</dbReference>
<dbReference type="Pfam" id="PF14765">
    <property type="entry name" value="PS-DH"/>
    <property type="match status" value="1"/>
</dbReference>
<dbReference type="SUPFAM" id="SSF47336">
    <property type="entry name" value="ACP-like"/>
    <property type="match status" value="1"/>
</dbReference>
<dbReference type="Pfam" id="PF00109">
    <property type="entry name" value="ketoacyl-synt"/>
    <property type="match status" value="1"/>
</dbReference>
<dbReference type="Pfam" id="PF00698">
    <property type="entry name" value="Acyl_transf_1"/>
    <property type="match status" value="1"/>
</dbReference>
<dbReference type="SMART" id="SM00823">
    <property type="entry name" value="PKS_PP"/>
    <property type="match status" value="1"/>
</dbReference>
<dbReference type="SUPFAM" id="SSF53901">
    <property type="entry name" value="Thiolase-like"/>
    <property type="match status" value="1"/>
</dbReference>
<dbReference type="PROSITE" id="PS52004">
    <property type="entry name" value="KS3_2"/>
    <property type="match status" value="1"/>
</dbReference>
<dbReference type="CDD" id="cd00833">
    <property type="entry name" value="PKS"/>
    <property type="match status" value="1"/>
</dbReference>
<dbReference type="InterPro" id="IPR016035">
    <property type="entry name" value="Acyl_Trfase/lysoPLipase"/>
</dbReference>
<proteinExistence type="predicted"/>
<dbReference type="InterPro" id="IPR036291">
    <property type="entry name" value="NAD(P)-bd_dom_sf"/>
</dbReference>
<dbReference type="InterPro" id="IPR014031">
    <property type="entry name" value="Ketoacyl_synth_C"/>
</dbReference>
<evidence type="ECO:0000256" key="5">
    <source>
        <dbReference type="PROSITE-ProRule" id="PRU01363"/>
    </source>
</evidence>
<dbReference type="InterPro" id="IPR009081">
    <property type="entry name" value="PP-bd_ACP"/>
</dbReference>
<feature type="active site" description="Proton acceptor; for dehydratase activity" evidence="5">
    <location>
        <position position="1194"/>
    </location>
</feature>
<dbReference type="InterPro" id="IPR016036">
    <property type="entry name" value="Malonyl_transacylase_ACP-bd"/>
</dbReference>
<dbReference type="SMART" id="SM00826">
    <property type="entry name" value="PKS_DH"/>
    <property type="match status" value="1"/>
</dbReference>
<dbReference type="Gene3D" id="3.40.47.10">
    <property type="match status" value="1"/>
</dbReference>
<dbReference type="Gene3D" id="3.30.70.3290">
    <property type="match status" value="1"/>
</dbReference>
<dbReference type="SMART" id="SM00825">
    <property type="entry name" value="PKS_KS"/>
    <property type="match status" value="1"/>
</dbReference>
<dbReference type="InterPro" id="IPR020841">
    <property type="entry name" value="PKS_Beta-ketoAc_synthase_dom"/>
</dbReference>
<feature type="region of interest" description="N-terminal hotdog fold" evidence="5">
    <location>
        <begin position="1162"/>
        <end position="1286"/>
    </location>
</feature>
<keyword evidence="2" id="KW-0597">Phosphoprotein</keyword>
<evidence type="ECO:0000256" key="2">
    <source>
        <dbReference type="ARBA" id="ARBA00022553"/>
    </source>
</evidence>
<dbReference type="InterPro" id="IPR020806">
    <property type="entry name" value="PKS_PP-bd"/>
</dbReference>
<feature type="non-terminal residue" evidence="10">
    <location>
        <position position="1"/>
    </location>
</feature>
<keyword evidence="11" id="KW-1185">Reference proteome</keyword>
<evidence type="ECO:0000259" key="9">
    <source>
        <dbReference type="PROSITE" id="PS52019"/>
    </source>
</evidence>
<gene>
    <name evidence="10" type="ORF">ACFPZ4_28365</name>
</gene>
<feature type="region of interest" description="Disordered" evidence="6">
    <location>
        <begin position="1590"/>
        <end position="1690"/>
    </location>
</feature>
<dbReference type="Pfam" id="PF16197">
    <property type="entry name" value="KAsynt_C_assoc"/>
    <property type="match status" value="1"/>
</dbReference>
<dbReference type="Gene3D" id="3.40.50.11460">
    <property type="match status" value="1"/>
</dbReference>
<dbReference type="PROSITE" id="PS52019">
    <property type="entry name" value="PKS_MFAS_DH"/>
    <property type="match status" value="1"/>
</dbReference>
<dbReference type="InterPro" id="IPR050091">
    <property type="entry name" value="PKS_NRPS_Biosynth_Enz"/>
</dbReference>
<dbReference type="InterPro" id="IPR014043">
    <property type="entry name" value="Acyl_transferase_dom"/>
</dbReference>
<dbReference type="InterPro" id="IPR014030">
    <property type="entry name" value="Ketoacyl_synth_N"/>
</dbReference>
<name>A0ABW1HWQ5_9ACTN</name>
<organism evidence="10 11">
    <name type="scientific">Micromonospora harpali</name>
    <dbReference type="NCBI Taxonomy" id="1490225"/>
    <lineage>
        <taxon>Bacteria</taxon>
        <taxon>Bacillati</taxon>
        <taxon>Actinomycetota</taxon>
        <taxon>Actinomycetes</taxon>
        <taxon>Micromonosporales</taxon>
        <taxon>Micromonosporaceae</taxon>
        <taxon>Micromonospora</taxon>
    </lineage>
</organism>
<dbReference type="InterPro" id="IPR036736">
    <property type="entry name" value="ACP-like_sf"/>
</dbReference>
<evidence type="ECO:0000259" key="7">
    <source>
        <dbReference type="PROSITE" id="PS50075"/>
    </source>
</evidence>
<keyword evidence="4" id="KW-0012">Acyltransferase</keyword>